<protein>
    <submittedName>
        <fullName evidence="1">Uncharacterized protein</fullName>
    </submittedName>
</protein>
<dbReference type="AlphaFoldDB" id="A0A0B6YSY7"/>
<gene>
    <name evidence="1" type="primary">ORF35668</name>
</gene>
<reference evidence="1" key="1">
    <citation type="submission" date="2014-12" db="EMBL/GenBank/DDBJ databases">
        <title>Insight into the proteome of Arion vulgaris.</title>
        <authorList>
            <person name="Aradska J."/>
            <person name="Bulat T."/>
            <person name="Smidak R."/>
            <person name="Sarate P."/>
            <person name="Gangsoo J."/>
            <person name="Sialana F."/>
            <person name="Bilban M."/>
            <person name="Lubec G."/>
        </authorList>
    </citation>
    <scope>NUCLEOTIDE SEQUENCE</scope>
    <source>
        <tissue evidence="1">Skin</tissue>
    </source>
</reference>
<sequence length="76" mass="8409">GQSHTTSVDNGYCSWPSKLIHSTSSDRDWSKLSTSSADSSTKLFMSTKANKARHVVDDDFEASDIVHELPQIEKPL</sequence>
<proteinExistence type="predicted"/>
<feature type="non-terminal residue" evidence="1">
    <location>
        <position position="76"/>
    </location>
</feature>
<name>A0A0B6YSY7_9EUPU</name>
<organism evidence="1">
    <name type="scientific">Arion vulgaris</name>
    <dbReference type="NCBI Taxonomy" id="1028688"/>
    <lineage>
        <taxon>Eukaryota</taxon>
        <taxon>Metazoa</taxon>
        <taxon>Spiralia</taxon>
        <taxon>Lophotrochozoa</taxon>
        <taxon>Mollusca</taxon>
        <taxon>Gastropoda</taxon>
        <taxon>Heterobranchia</taxon>
        <taxon>Euthyneura</taxon>
        <taxon>Panpulmonata</taxon>
        <taxon>Eupulmonata</taxon>
        <taxon>Stylommatophora</taxon>
        <taxon>Helicina</taxon>
        <taxon>Arionoidea</taxon>
        <taxon>Arionidae</taxon>
        <taxon>Arion</taxon>
    </lineage>
</organism>
<evidence type="ECO:0000313" key="1">
    <source>
        <dbReference type="EMBL" id="CEK59247.1"/>
    </source>
</evidence>
<accession>A0A0B6YSY7</accession>
<feature type="non-terminal residue" evidence="1">
    <location>
        <position position="1"/>
    </location>
</feature>
<dbReference type="EMBL" id="HACG01012382">
    <property type="protein sequence ID" value="CEK59247.1"/>
    <property type="molecule type" value="Transcribed_RNA"/>
</dbReference>